<evidence type="ECO:0000313" key="5">
    <source>
        <dbReference type="Proteomes" id="UP000704529"/>
    </source>
</evidence>
<protein>
    <submittedName>
        <fullName evidence="3">Glycosyltransferase family 2 protein</fullName>
    </submittedName>
    <submittedName>
        <fullName evidence="2">Glycosyltransferase involved in cell wall biosynthesis</fullName>
    </submittedName>
</protein>
<dbReference type="InterPro" id="IPR050834">
    <property type="entry name" value="Glycosyltransf_2"/>
</dbReference>
<dbReference type="PANTHER" id="PTHR43685:SF11">
    <property type="entry name" value="GLYCOSYLTRANSFERASE TAGX-RELATED"/>
    <property type="match status" value="1"/>
</dbReference>
<comment type="caution">
    <text evidence="3">The sequence shown here is derived from an EMBL/GenBank/DDBJ whole genome shotgun (WGS) entry which is preliminary data.</text>
</comment>
<dbReference type="Proteomes" id="UP000584663">
    <property type="component" value="Unassembled WGS sequence"/>
</dbReference>
<evidence type="ECO:0000313" key="4">
    <source>
        <dbReference type="Proteomes" id="UP000584663"/>
    </source>
</evidence>
<name>A0AA40ZXJ3_9SPHN</name>
<accession>A0AA40ZXJ3</accession>
<gene>
    <name evidence="2" type="ORF">GGQ89_003293</name>
    <name evidence="3" type="ORF">JYA60_08485</name>
</gene>
<dbReference type="SUPFAM" id="SSF53448">
    <property type="entry name" value="Nucleotide-diphospho-sugar transferases"/>
    <property type="match status" value="1"/>
</dbReference>
<sequence length="313" mass="35545">MADTAPVHVTLGVLTFKRPEGIDKLLRVMRNQHRDPARPWRLSIVVVDNDAGGSSRDAVMAHADHPEYDLHYVIEPQQGIPIARNRAMDSAPATTELFCFLDDDEWPVDGWLDSMLRTRAATGADCVYGPIEPVFEGPVDDWLRRSKLYDRKRYREGEKLNFAASNNVMFDLARFRALDLRFDARMRFTGGSDYLFFNQAFRRGIRIHWSSEALVYDMFPVNRLTMKWQRQRQYRLGNTFAVATRIEGTNAEKAKQLARGVVRMGLGAAMSPAMLVSPYWGGRAMVHLLRGAGLTMGILGHAYQEYAPSKMKG</sequence>
<dbReference type="EMBL" id="JAFHKU010000126">
    <property type="protein sequence ID" value="MBN3558261.1"/>
    <property type="molecule type" value="Genomic_DNA"/>
</dbReference>
<dbReference type="InterPro" id="IPR001173">
    <property type="entry name" value="Glyco_trans_2-like"/>
</dbReference>
<evidence type="ECO:0000313" key="2">
    <source>
        <dbReference type="EMBL" id="MBB4611053.1"/>
    </source>
</evidence>
<dbReference type="CDD" id="cd00761">
    <property type="entry name" value="Glyco_tranf_GTA_type"/>
    <property type="match status" value="1"/>
</dbReference>
<dbReference type="RefSeq" id="WP_184106445.1">
    <property type="nucleotide sequence ID" value="NZ_JACHNX010000018.1"/>
</dbReference>
<proteinExistence type="predicted"/>
<reference evidence="2 4" key="1">
    <citation type="submission" date="2020-08" db="EMBL/GenBank/DDBJ databases">
        <title>Genomic Encyclopedia of Type Strains, Phase IV (KMG-IV): sequencing the most valuable type-strain genomes for metagenomic binning, comparative biology and taxonomic classification.</title>
        <authorList>
            <person name="Goeker M."/>
        </authorList>
    </citation>
    <scope>NUCLEOTIDE SEQUENCE [LARGE SCALE GENOMIC DNA]</scope>
    <source>
        <strain evidence="2 4">DSM 14562</strain>
    </source>
</reference>
<reference evidence="3" key="2">
    <citation type="submission" date="2021-01" db="EMBL/GenBank/DDBJ databases">
        <title>Genome Sequencing of Type Strains.</title>
        <authorList>
            <person name="Lemaire J.F."/>
            <person name="Inderbitzin P."/>
            <person name="Collins S.B."/>
            <person name="Wespe N."/>
            <person name="Knight-Connoni V."/>
        </authorList>
    </citation>
    <scope>NUCLEOTIDE SEQUENCE</scope>
    <source>
        <strain evidence="3">DSM 14562</strain>
    </source>
</reference>
<organism evidence="3 5">
    <name type="scientific">Sphingomonas yabuuchiae</name>
    <dbReference type="NCBI Taxonomy" id="172044"/>
    <lineage>
        <taxon>Bacteria</taxon>
        <taxon>Pseudomonadati</taxon>
        <taxon>Pseudomonadota</taxon>
        <taxon>Alphaproteobacteria</taxon>
        <taxon>Sphingomonadales</taxon>
        <taxon>Sphingomonadaceae</taxon>
        <taxon>Sphingomonas</taxon>
    </lineage>
</organism>
<dbReference type="InterPro" id="IPR029044">
    <property type="entry name" value="Nucleotide-diphossugar_trans"/>
</dbReference>
<evidence type="ECO:0000313" key="3">
    <source>
        <dbReference type="EMBL" id="MBN3558261.1"/>
    </source>
</evidence>
<evidence type="ECO:0000259" key="1">
    <source>
        <dbReference type="Pfam" id="PF00535"/>
    </source>
</evidence>
<feature type="domain" description="Glycosyltransferase 2-like" evidence="1">
    <location>
        <begin position="13"/>
        <end position="159"/>
    </location>
</feature>
<dbReference type="Gene3D" id="3.90.550.10">
    <property type="entry name" value="Spore Coat Polysaccharide Biosynthesis Protein SpsA, Chain A"/>
    <property type="match status" value="1"/>
</dbReference>
<dbReference type="Pfam" id="PF00535">
    <property type="entry name" value="Glycos_transf_2"/>
    <property type="match status" value="1"/>
</dbReference>
<dbReference type="Proteomes" id="UP000704529">
    <property type="component" value="Unassembled WGS sequence"/>
</dbReference>
<keyword evidence="4" id="KW-1185">Reference proteome</keyword>
<dbReference type="AlphaFoldDB" id="A0AA40ZXJ3"/>
<dbReference type="EMBL" id="JACHNX010000018">
    <property type="protein sequence ID" value="MBB4611053.1"/>
    <property type="molecule type" value="Genomic_DNA"/>
</dbReference>
<dbReference type="PANTHER" id="PTHR43685">
    <property type="entry name" value="GLYCOSYLTRANSFERASE"/>
    <property type="match status" value="1"/>
</dbReference>